<reference evidence="1 2" key="1">
    <citation type="submission" date="2019-07" db="EMBL/GenBank/DDBJ databases">
        <title>Whole genome shotgun sequence of Thiobacillus plumbophilus NBRC 107929.</title>
        <authorList>
            <person name="Hosoyama A."/>
            <person name="Uohara A."/>
            <person name="Ohji S."/>
            <person name="Ichikawa N."/>
        </authorList>
    </citation>
    <scope>NUCLEOTIDE SEQUENCE [LARGE SCALE GENOMIC DNA]</scope>
    <source>
        <strain evidence="1 2">NBRC 107929</strain>
    </source>
</reference>
<sequence>MLTGGGRLENLRALQGDTARANLLKQDTLPSTDAISGRLDVPTQKAIAEIPASAWKHYADCAVVETRHSMNGTSMAFRLMVVKYKRTAELFGHAPK</sequence>
<evidence type="ECO:0000313" key="2">
    <source>
        <dbReference type="Proteomes" id="UP000321337"/>
    </source>
</evidence>
<keyword evidence="2" id="KW-1185">Reference proteome</keyword>
<dbReference type="AlphaFoldDB" id="A0A512L6J2"/>
<dbReference type="OrthoDB" id="9815173at2"/>
<proteinExistence type="predicted"/>
<organism evidence="1 2">
    <name type="scientific">Sulfuriferula plumbiphila</name>
    <dbReference type="NCBI Taxonomy" id="171865"/>
    <lineage>
        <taxon>Bacteria</taxon>
        <taxon>Pseudomonadati</taxon>
        <taxon>Pseudomonadota</taxon>
        <taxon>Betaproteobacteria</taxon>
        <taxon>Nitrosomonadales</taxon>
        <taxon>Sulfuricellaceae</taxon>
        <taxon>Sulfuriferula</taxon>
    </lineage>
</organism>
<comment type="caution">
    <text evidence="1">The sequence shown here is derived from an EMBL/GenBank/DDBJ whole genome shotgun (WGS) entry which is preliminary data.</text>
</comment>
<dbReference type="RefSeq" id="WP_147071866.1">
    <property type="nucleotide sequence ID" value="NZ_AP021884.1"/>
</dbReference>
<accession>A0A512L6J2</accession>
<dbReference type="EMBL" id="BKAD01000011">
    <property type="protein sequence ID" value="GEP30103.1"/>
    <property type="molecule type" value="Genomic_DNA"/>
</dbReference>
<name>A0A512L6J2_9PROT</name>
<gene>
    <name evidence="1" type="ORF">TPL01_12410</name>
</gene>
<evidence type="ECO:0000313" key="1">
    <source>
        <dbReference type="EMBL" id="GEP30103.1"/>
    </source>
</evidence>
<dbReference type="Proteomes" id="UP000321337">
    <property type="component" value="Unassembled WGS sequence"/>
</dbReference>
<protein>
    <submittedName>
        <fullName evidence="1">Uncharacterized protein</fullName>
    </submittedName>
</protein>